<dbReference type="KEGG" id="bvq:FHE72_23605"/>
<evidence type="ECO:0000313" key="2">
    <source>
        <dbReference type="Proteomes" id="UP000465062"/>
    </source>
</evidence>
<gene>
    <name evidence="1" type="ORF">FHE72_23605</name>
</gene>
<dbReference type="AlphaFoldDB" id="A0A6I6UY76"/>
<dbReference type="EMBL" id="CP047395">
    <property type="protein sequence ID" value="QHE63980.1"/>
    <property type="molecule type" value="Genomic_DNA"/>
</dbReference>
<dbReference type="RefSeq" id="WP_159363403.1">
    <property type="nucleotide sequence ID" value="NZ_CP047395.1"/>
</dbReference>
<evidence type="ECO:0000313" key="1">
    <source>
        <dbReference type="EMBL" id="QHE63980.1"/>
    </source>
</evidence>
<proteinExistence type="predicted"/>
<reference evidence="1 2" key="1">
    <citation type="submission" date="2019-06" db="EMBL/GenBank/DDBJ databases">
        <title>An operon consisting of a P-type ATPase gene and a transcriptional regular gene given the different cadmium resistance in Bacillus vietamensis 151-6 and Bacillus marisflavi 151-25.</title>
        <authorList>
            <person name="Yu X."/>
        </authorList>
    </citation>
    <scope>NUCLEOTIDE SEQUENCE [LARGE SCALE GENOMIC DNA]</scope>
    <source>
        <strain evidence="1 2">151-6</strain>
        <plasmid evidence="1 2">p6</plasmid>
    </source>
</reference>
<sequence>MNELELLFIEINKVQEGQDLSCTCTDCYWNMFHPSSKMFNKEGSKVCVSESLPEFKMTPNSVKCKGFYSYTEACGHPKG</sequence>
<accession>A0A6I6UY76</accession>
<name>A0A6I6UY76_9BACI</name>
<protein>
    <submittedName>
        <fullName evidence="1">Uncharacterized protein</fullName>
    </submittedName>
</protein>
<keyword evidence="1" id="KW-0614">Plasmid</keyword>
<organism evidence="1 2">
    <name type="scientific">Rossellomorea vietnamensis</name>
    <dbReference type="NCBI Taxonomy" id="218284"/>
    <lineage>
        <taxon>Bacteria</taxon>
        <taxon>Bacillati</taxon>
        <taxon>Bacillota</taxon>
        <taxon>Bacilli</taxon>
        <taxon>Bacillales</taxon>
        <taxon>Bacillaceae</taxon>
        <taxon>Rossellomorea</taxon>
    </lineage>
</organism>
<geneLocation type="plasmid" evidence="1 2">
    <name>p6</name>
</geneLocation>
<dbReference type="Proteomes" id="UP000465062">
    <property type="component" value="Plasmid p6"/>
</dbReference>